<keyword evidence="3 5" id="KW-0378">Hydrolase</keyword>
<feature type="binding site" evidence="4">
    <location>
        <position position="92"/>
    </location>
    <ligand>
        <name>a divalent metal cation</name>
        <dbReference type="ChEBI" id="CHEBI:60240"/>
        <label>1</label>
    </ligand>
</feature>
<evidence type="ECO:0000256" key="1">
    <source>
        <dbReference type="ARBA" id="ARBA00009275"/>
    </source>
</evidence>
<dbReference type="GO" id="GO:0005829">
    <property type="term" value="C:cytosol"/>
    <property type="evidence" value="ECO:0007669"/>
    <property type="project" value="TreeGrafter"/>
</dbReference>
<dbReference type="FunFam" id="3.20.20.140:FF:000005">
    <property type="entry name" value="TatD family hydrolase"/>
    <property type="match status" value="1"/>
</dbReference>
<organism evidence="5 6">
    <name type="scientific">Chloroherpeton thalassium (strain ATCC 35110 / GB-78)</name>
    <dbReference type="NCBI Taxonomy" id="517418"/>
    <lineage>
        <taxon>Bacteria</taxon>
        <taxon>Pseudomonadati</taxon>
        <taxon>Chlorobiota</taxon>
        <taxon>Chlorobiia</taxon>
        <taxon>Chlorobiales</taxon>
        <taxon>Chloroherpetonaceae</taxon>
        <taxon>Chloroherpeton</taxon>
    </lineage>
</organism>
<dbReference type="InterPro" id="IPR015991">
    <property type="entry name" value="TatD/YcfH-like"/>
</dbReference>
<evidence type="ECO:0000256" key="2">
    <source>
        <dbReference type="ARBA" id="ARBA00022723"/>
    </source>
</evidence>
<dbReference type="NCBIfam" id="TIGR00010">
    <property type="entry name" value="YchF/TatD family DNA exonuclease"/>
    <property type="match status" value="1"/>
</dbReference>
<dbReference type="GO" id="GO:0046872">
    <property type="term" value="F:metal ion binding"/>
    <property type="evidence" value="ECO:0007669"/>
    <property type="project" value="UniProtKB-KW"/>
</dbReference>
<dbReference type="Gene3D" id="3.20.20.140">
    <property type="entry name" value="Metal-dependent hydrolases"/>
    <property type="match status" value="1"/>
</dbReference>
<protein>
    <submittedName>
        <fullName evidence="5">Hydrolase, TatD family</fullName>
    </submittedName>
</protein>
<evidence type="ECO:0000256" key="4">
    <source>
        <dbReference type="PIRSR" id="PIRSR005902-1"/>
    </source>
</evidence>
<evidence type="ECO:0000313" key="5">
    <source>
        <dbReference type="EMBL" id="ACF14064.1"/>
    </source>
</evidence>
<dbReference type="EMBL" id="CP001100">
    <property type="protein sequence ID" value="ACF14064.1"/>
    <property type="molecule type" value="Genomic_DNA"/>
</dbReference>
<keyword evidence="2 4" id="KW-0479">Metal-binding</keyword>
<feature type="binding site" evidence="4">
    <location>
        <position position="8"/>
    </location>
    <ligand>
        <name>a divalent metal cation</name>
        <dbReference type="ChEBI" id="CHEBI:60240"/>
        <label>1</label>
    </ligand>
</feature>
<dbReference type="PANTHER" id="PTHR46124:SF2">
    <property type="entry name" value="D-AMINOACYL-TRNA DEACYLASE"/>
    <property type="match status" value="1"/>
</dbReference>
<feature type="binding site" evidence="4">
    <location>
        <position position="128"/>
    </location>
    <ligand>
        <name>a divalent metal cation</name>
        <dbReference type="ChEBI" id="CHEBI:60240"/>
        <label>2</label>
    </ligand>
</feature>
<dbReference type="eggNOG" id="COG0084">
    <property type="taxonomic scope" value="Bacteria"/>
</dbReference>
<dbReference type="RefSeq" id="WP_012500148.1">
    <property type="nucleotide sequence ID" value="NC_011026.1"/>
</dbReference>
<comment type="similarity">
    <text evidence="1">Belongs to the metallo-dependent hydrolases superfamily. TatD-type hydrolase family.</text>
</comment>
<evidence type="ECO:0000256" key="3">
    <source>
        <dbReference type="ARBA" id="ARBA00022801"/>
    </source>
</evidence>
<dbReference type="STRING" id="517418.Ctha_1606"/>
<feature type="binding site" evidence="4">
    <location>
        <position position="153"/>
    </location>
    <ligand>
        <name>a divalent metal cation</name>
        <dbReference type="ChEBI" id="CHEBI:60240"/>
        <label>2</label>
    </ligand>
</feature>
<feature type="binding site" evidence="4">
    <location>
        <position position="202"/>
    </location>
    <ligand>
        <name>a divalent metal cation</name>
        <dbReference type="ChEBI" id="CHEBI:60240"/>
        <label>1</label>
    </ligand>
</feature>
<dbReference type="GO" id="GO:0016788">
    <property type="term" value="F:hydrolase activity, acting on ester bonds"/>
    <property type="evidence" value="ECO:0007669"/>
    <property type="project" value="InterPro"/>
</dbReference>
<accession>B3QSL7</accession>
<proteinExistence type="inferred from homology"/>
<dbReference type="KEGG" id="cts:Ctha_1606"/>
<keyword evidence="6" id="KW-1185">Reference proteome</keyword>
<reference evidence="5 6" key="1">
    <citation type="submission" date="2008-06" db="EMBL/GenBank/DDBJ databases">
        <title>Complete sequence of Chloroherpeton thalassium ATCC 35110.</title>
        <authorList>
            <consortium name="US DOE Joint Genome Institute"/>
            <person name="Lucas S."/>
            <person name="Copeland A."/>
            <person name="Lapidus A."/>
            <person name="Glavina del Rio T."/>
            <person name="Dalin E."/>
            <person name="Tice H."/>
            <person name="Bruce D."/>
            <person name="Goodwin L."/>
            <person name="Pitluck S."/>
            <person name="Schmutz J."/>
            <person name="Larimer F."/>
            <person name="Land M."/>
            <person name="Hauser L."/>
            <person name="Kyrpides N."/>
            <person name="Mikhailova N."/>
            <person name="Liu Z."/>
            <person name="Li T."/>
            <person name="Zhao F."/>
            <person name="Overmann J."/>
            <person name="Bryant D.A."/>
            <person name="Richardson P."/>
        </authorList>
    </citation>
    <scope>NUCLEOTIDE SEQUENCE [LARGE SCALE GENOMIC DNA]</scope>
    <source>
        <strain evidence="6">ATCC 35110 / GB-78</strain>
    </source>
</reference>
<dbReference type="AlphaFoldDB" id="B3QSL7"/>
<sequence length="260" mass="29153">MFVDAHCHLAFPQFAQDLGDVIDRMKANRVGLLLHPGTGVETSKDAIQFCETSDFAFANVGLHPGDIDEVTDETFLELEQLAKHKKNVAIGEIGLDYHYPNIDKAKQQECFREMLRMAKRLDFPVVIHTRDAWPDTFRILEEEASSGLTGMMHCFSGGVAEAKRCLKLGFKISIPGVVTFKKSLLPEVVEALALSDLLTETDCPYLAPVPYRGKRNEPAYVVEVAKKIAEIKNVPLESVEQTVYENTIKLFRIEEKVKAN</sequence>
<feature type="binding site" evidence="4">
    <location>
        <position position="6"/>
    </location>
    <ligand>
        <name>a divalent metal cation</name>
        <dbReference type="ChEBI" id="CHEBI:60240"/>
        <label>1</label>
    </ligand>
</feature>
<name>B3QSL7_CHLT3</name>
<dbReference type="OrthoDB" id="9810005at2"/>
<dbReference type="PANTHER" id="PTHR46124">
    <property type="entry name" value="D-AMINOACYL-TRNA DEACYLASE"/>
    <property type="match status" value="1"/>
</dbReference>
<dbReference type="Proteomes" id="UP000001208">
    <property type="component" value="Chromosome"/>
</dbReference>
<dbReference type="PIRSF" id="PIRSF005902">
    <property type="entry name" value="DNase_TatD"/>
    <property type="match status" value="1"/>
</dbReference>
<evidence type="ECO:0000313" key="6">
    <source>
        <dbReference type="Proteomes" id="UP000001208"/>
    </source>
</evidence>
<dbReference type="HOGENOM" id="CLU_031506_4_0_10"/>
<dbReference type="SUPFAM" id="SSF51556">
    <property type="entry name" value="Metallo-dependent hydrolases"/>
    <property type="match status" value="1"/>
</dbReference>
<dbReference type="Pfam" id="PF01026">
    <property type="entry name" value="TatD_DNase"/>
    <property type="match status" value="1"/>
</dbReference>
<dbReference type="InterPro" id="IPR032466">
    <property type="entry name" value="Metal_Hydrolase"/>
</dbReference>
<dbReference type="GO" id="GO:0004536">
    <property type="term" value="F:DNA nuclease activity"/>
    <property type="evidence" value="ECO:0007669"/>
    <property type="project" value="InterPro"/>
</dbReference>
<gene>
    <name evidence="5" type="ordered locus">Ctha_1606</name>
</gene>
<dbReference type="InterPro" id="IPR001130">
    <property type="entry name" value="TatD-like"/>
</dbReference>
<dbReference type="CDD" id="cd01310">
    <property type="entry name" value="TatD_DNAse"/>
    <property type="match status" value="1"/>
</dbReference>